<name>A0ABW8QVC5_9PSED</name>
<accession>A0ABW8QVC5</accession>
<dbReference type="EMBL" id="JBJHQF010000003">
    <property type="protein sequence ID" value="MFK9003072.1"/>
    <property type="molecule type" value="Genomic_DNA"/>
</dbReference>
<reference evidence="1 2" key="1">
    <citation type="submission" date="2024-11" db="EMBL/GenBank/DDBJ databases">
        <authorList>
            <person name="Lucas J.A."/>
        </authorList>
    </citation>
    <scope>NUCLEOTIDE SEQUENCE [LARGE SCALE GENOMIC DNA]</scope>
    <source>
        <strain evidence="1 2">Z 7.15</strain>
    </source>
</reference>
<dbReference type="Proteomes" id="UP001623008">
    <property type="component" value="Unassembled WGS sequence"/>
</dbReference>
<organism evidence="1 2">
    <name type="scientific">Pseudomonas pergaminensis</name>
    <dbReference type="NCBI Taxonomy" id="2853159"/>
    <lineage>
        <taxon>Bacteria</taxon>
        <taxon>Pseudomonadati</taxon>
        <taxon>Pseudomonadota</taxon>
        <taxon>Gammaproteobacteria</taxon>
        <taxon>Pseudomonadales</taxon>
        <taxon>Pseudomonadaceae</taxon>
        <taxon>Pseudomonas</taxon>
    </lineage>
</organism>
<evidence type="ECO:0000313" key="2">
    <source>
        <dbReference type="Proteomes" id="UP001623008"/>
    </source>
</evidence>
<proteinExistence type="predicted"/>
<gene>
    <name evidence="1" type="ORF">ACJEBJ_02940</name>
</gene>
<protein>
    <recommendedName>
        <fullName evidence="3">ATP-binding protein</fullName>
    </recommendedName>
</protein>
<keyword evidence="2" id="KW-1185">Reference proteome</keyword>
<dbReference type="RefSeq" id="WP_406596529.1">
    <property type="nucleotide sequence ID" value="NZ_JBJHQF010000003.1"/>
</dbReference>
<evidence type="ECO:0008006" key="3">
    <source>
        <dbReference type="Google" id="ProtNLM"/>
    </source>
</evidence>
<sequence>MSSYDLIKDLEKKLALYKDTHPSRVASPNSLHERIAHYIHAAHIYPRPLNRDNVTALLEGRDSWPTLAGAEFCLAYPVDVSELEQARVIAFPDDYLAVQPKVPSTPDMPPKLRHQLDAHTLLYELRYLNDVWEPLQLRLCQEDVTSIDLAFLRDTFESRAEGYRLKVKREDLKGVGTFLWKRLIDGSVDPDTAFSNYITRMRLAAGSIAIFQIDFDLDIDVKQFLDCAFNYIAADKTLFDSWADCAANVAISHNRVNNIIKRPSPLVVRKRPGQPDEVSQAAESYCEALDFSQLESMIYNLASSPPTTLIEGAKWWKDVTHYRFQGIGGISEHLVHLILQREHNLYSPRDSFPLTRKLIDLAHRSPKLVGALFSDIYHPPYLCFLLSNPKTNQFGLIGVYENIERNMRPVSEYASYEKNWSDLVWAQALEVFYNSYEQYVRLPALPEAIDQLCDMIAWFANHEINYNSRHKLIADTRLPSLQKTISTVRYLDDSRQVRYLIEDHRQILINRAHEHLKKARIGDRYLPLGGWLILFWCLDWDLASSKSHHNSSSHALDACGTLIDSYLGLLHDRLNGDTNAVDDPLAFDELEWFNVYINALAEQRECWISALDDQPAIDSGDPAKEKRDTVFAARMHTRLLLKLFTQTEYTPEHSVEKRIFASKLIGIIERFGFYSEWQSGIFDYLHDNSDYSPIKLWPTVCNVANNFTPKEFQELIAILRRREAPLRALFIMLEHTTAYENKKLVVGLIAERNLEEAATNWTPEAFDIILKAANNGQMKIAREYLDYVRKYSHKTFKNKTAEISAKLDLKDIFDNKKLPDQEKINRLCLYKISSEEQQITNEVQSFKRYLIASLTMFVDHAKALEMFSSVLDVEQTLQNATGLIKVALSWPTDIARPEPLEYYLKRWLDTYQTTFKTDLDAKLSDVELNYILQLCLETEHFDDFKRFWNVASPQQQKAYELAPLRAEYLKRMRSAEEALSYLQQIRITHRSFPLDVEEKIAAIENSLRSTGTVGLTKPQPILNAEIDSSHDKLRLAWLTIKDMNAYDQSQIFMNATTNIDEYLFELVEHVGRELLKRNGNLQRKKLAPASASTIMLDEEDMINDWFVSLVCQRMSFLNWTMPDQSRTGRSGSGKGVGETDGWVRDGRGNPLFLFEGFRLGNYIDTTQIDEHLNKIGRYNSMGMSTVFVVIYVATENFSRLCESYVRHVEKSDYRDFDDNYKSGLQLITTQGNSFNARYYKETRKINQSDVNIYHHLLHLKPPMDSDEG</sequence>
<evidence type="ECO:0000313" key="1">
    <source>
        <dbReference type="EMBL" id="MFK9003072.1"/>
    </source>
</evidence>
<comment type="caution">
    <text evidence="1">The sequence shown here is derived from an EMBL/GenBank/DDBJ whole genome shotgun (WGS) entry which is preliminary data.</text>
</comment>